<accession>A0AA39S7R3</accession>
<reference evidence="2" key="2">
    <citation type="submission" date="2023-06" db="EMBL/GenBank/DDBJ databases">
        <authorList>
            <person name="Swenson N.G."/>
            <person name="Wegrzyn J.L."/>
            <person name="Mcevoy S.L."/>
        </authorList>
    </citation>
    <scope>NUCLEOTIDE SEQUENCE</scope>
    <source>
        <strain evidence="2">NS2018</strain>
        <tissue evidence="2">Leaf</tissue>
    </source>
</reference>
<dbReference type="AlphaFoldDB" id="A0AA39S7R3"/>
<proteinExistence type="predicted"/>
<reference evidence="2" key="1">
    <citation type="journal article" date="2022" name="Plant J.">
        <title>Strategies of tolerance reflected in two North American maple genomes.</title>
        <authorList>
            <person name="McEvoy S.L."/>
            <person name="Sezen U.U."/>
            <person name="Trouern-Trend A."/>
            <person name="McMahon S.M."/>
            <person name="Schaberg P.G."/>
            <person name="Yang J."/>
            <person name="Wegrzyn J.L."/>
            <person name="Swenson N.G."/>
        </authorList>
    </citation>
    <scope>NUCLEOTIDE SEQUENCE</scope>
    <source>
        <strain evidence="2">NS2018</strain>
    </source>
</reference>
<dbReference type="InterPro" id="IPR036397">
    <property type="entry name" value="RNaseH_sf"/>
</dbReference>
<dbReference type="PROSITE" id="PS50879">
    <property type="entry name" value="RNASE_H_1"/>
    <property type="match status" value="1"/>
</dbReference>
<dbReference type="PANTHER" id="PTHR47723">
    <property type="entry name" value="OS05G0353850 PROTEIN"/>
    <property type="match status" value="1"/>
</dbReference>
<protein>
    <recommendedName>
        <fullName evidence="1">RNase H type-1 domain-containing protein</fullName>
    </recommendedName>
</protein>
<dbReference type="InterPro" id="IPR012337">
    <property type="entry name" value="RNaseH-like_sf"/>
</dbReference>
<dbReference type="CDD" id="cd06222">
    <property type="entry name" value="RNase_H_like"/>
    <property type="match status" value="1"/>
</dbReference>
<dbReference type="SUPFAM" id="SSF53098">
    <property type="entry name" value="Ribonuclease H-like"/>
    <property type="match status" value="1"/>
</dbReference>
<dbReference type="GO" id="GO:0004523">
    <property type="term" value="F:RNA-DNA hybrid ribonuclease activity"/>
    <property type="evidence" value="ECO:0007669"/>
    <property type="project" value="InterPro"/>
</dbReference>
<dbReference type="Pfam" id="PF13966">
    <property type="entry name" value="zf-RVT"/>
    <property type="match status" value="1"/>
</dbReference>
<evidence type="ECO:0000259" key="1">
    <source>
        <dbReference type="PROSITE" id="PS50879"/>
    </source>
</evidence>
<keyword evidence="3" id="KW-1185">Reference proteome</keyword>
<dbReference type="EMBL" id="JAUESC010000382">
    <property type="protein sequence ID" value="KAK0586448.1"/>
    <property type="molecule type" value="Genomic_DNA"/>
</dbReference>
<dbReference type="InterPro" id="IPR002156">
    <property type="entry name" value="RNaseH_domain"/>
</dbReference>
<dbReference type="InterPro" id="IPR026960">
    <property type="entry name" value="RVT-Znf"/>
</dbReference>
<dbReference type="PANTHER" id="PTHR47723:SF19">
    <property type="entry name" value="POLYNUCLEOTIDYL TRANSFERASE, RIBONUCLEASE H-LIKE SUPERFAMILY PROTEIN"/>
    <property type="match status" value="1"/>
</dbReference>
<feature type="domain" description="RNase H type-1" evidence="1">
    <location>
        <begin position="319"/>
        <end position="449"/>
    </location>
</feature>
<dbReference type="Gene3D" id="3.30.420.10">
    <property type="entry name" value="Ribonuclease H-like superfamily/Ribonuclease H"/>
    <property type="match status" value="1"/>
</dbReference>
<evidence type="ECO:0000313" key="3">
    <source>
        <dbReference type="Proteomes" id="UP001168877"/>
    </source>
</evidence>
<dbReference type="InterPro" id="IPR053151">
    <property type="entry name" value="RNase_H-like"/>
</dbReference>
<dbReference type="GO" id="GO:0003676">
    <property type="term" value="F:nucleic acid binding"/>
    <property type="evidence" value="ECO:0007669"/>
    <property type="project" value="InterPro"/>
</dbReference>
<gene>
    <name evidence="2" type="ORF">LWI29_007016</name>
</gene>
<evidence type="ECO:0000313" key="2">
    <source>
        <dbReference type="EMBL" id="KAK0586448.1"/>
    </source>
</evidence>
<dbReference type="InterPro" id="IPR044730">
    <property type="entry name" value="RNase_H-like_dom_plant"/>
</dbReference>
<name>A0AA39S7R3_ACESA</name>
<dbReference type="Pfam" id="PF13456">
    <property type="entry name" value="RVT_3"/>
    <property type="match status" value="1"/>
</dbReference>
<organism evidence="2 3">
    <name type="scientific">Acer saccharum</name>
    <name type="common">Sugar maple</name>
    <dbReference type="NCBI Taxonomy" id="4024"/>
    <lineage>
        <taxon>Eukaryota</taxon>
        <taxon>Viridiplantae</taxon>
        <taxon>Streptophyta</taxon>
        <taxon>Embryophyta</taxon>
        <taxon>Tracheophyta</taxon>
        <taxon>Spermatophyta</taxon>
        <taxon>Magnoliopsida</taxon>
        <taxon>eudicotyledons</taxon>
        <taxon>Gunneridae</taxon>
        <taxon>Pentapetalae</taxon>
        <taxon>rosids</taxon>
        <taxon>malvids</taxon>
        <taxon>Sapindales</taxon>
        <taxon>Sapindaceae</taxon>
        <taxon>Hippocastanoideae</taxon>
        <taxon>Acereae</taxon>
        <taxon>Acer</taxon>
    </lineage>
</organism>
<comment type="caution">
    <text evidence="2">The sequence shown here is derived from an EMBL/GenBank/DDBJ whole genome shotgun (WGS) entry which is preliminary data.</text>
</comment>
<dbReference type="Proteomes" id="UP001168877">
    <property type="component" value="Unassembled WGS sequence"/>
</dbReference>
<sequence length="484" mass="54478">MKAKYIRGGGIPIHDISTSNTCSSTWRGLLYGAKLISNGIQWRVGNGLKIFFWSDVWLPSLGKLQNFALGTLSEDQIKEKVSDYLINNEWNLQKLASVLPGSVVNRIFCIHIASNSSSEDSVIWSLSKNGNFSVSSAYGSHFKMEDDDLWKWSFIWNLKLPPRVTFFLWILLHGKLLTNRHRAARGIAVDLICDSCRVSEEDMDHVFRKCSVSCKIWEDICNDITKNSSYTMEWNSWLWDNLKSNTLLLGCIPGHLLFAVTLWFIWKWRCEKIFIPKFSLPDCPGMIILKFVKDWLDANLSGDSSIVKKNCFIAWSPPPLGWVKLNTDGSWRPEFGSISAGGVIRNNEKAWLVGFALNKGMGNVLEAELWGIFEGLKLAWRAGFRKVLVESDSQSAVLLLTNPTPTHHPLFNIVEDCKMLVEKNWSCSIQHVFRESNRVADALANLGHSLNLGTTFFDVPPAQISACVNEDLSGSALARLLASV</sequence>